<dbReference type="InterPro" id="IPR011990">
    <property type="entry name" value="TPR-like_helical_dom_sf"/>
</dbReference>
<dbReference type="InterPro" id="IPR019734">
    <property type="entry name" value="TPR_rpt"/>
</dbReference>
<sequence length="572" mass="68529">MNFSRLFISILLFIFSFSYTQYKGPYADSSYSDLESKIKSLEKDPSKQWEYIIDLIKKAKSENNLKQIRRGYVLASFNQRGADQIKYSDSVVIYARKINQTNLLGDSYLLLGMTYVTNENYPRALDSFLKGYDYIQKGKDPYLLHNAEYQIARVKNYLGLYKEADTLFEKSVNFFRDNHKKIGDTDYRYYYIYSLIAYSDNNNQINKQGDFKLIDEGKNFIKNNKDLKEYYPYFISLEGTTHYFHKNYSQAINTLNEALRLYEDNWKHLSDKFYIGMSYWNLNQKEQAIPYFLELDREYEKTGKLDPFFRPAFEILIKYYSQANDVRKQLQYVNKLMALDKIYERDYKYLYGTLKKEYDTKKLSDEKENLENTLKWERTLYITLIFLGLTIMSFLAFHLIKTYKRKKYFKKLYEELFISQKEKDEKEPFLKDQPIESDDEKKIIHNTLNINPLIIENVLNQLNIFETEKHFLKRDITLLSLSKTCGTNTTYMSKILNHYKNENLSGYLNNLRLNHIVSQWKNKPKTRYISLQETAEKAGYNSTQAFAKNFQEKYQIPPSYFLNRLNEEEKHR</sequence>
<name>A0ABS8A661_9FLAO</name>
<proteinExistence type="predicted"/>
<dbReference type="EMBL" id="JAERSE020000004">
    <property type="protein sequence ID" value="MCA6068400.1"/>
    <property type="molecule type" value="Genomic_DNA"/>
</dbReference>
<keyword evidence="1" id="KW-1133">Transmembrane helix</keyword>
<dbReference type="Gene3D" id="1.10.10.60">
    <property type="entry name" value="Homeodomain-like"/>
    <property type="match status" value="2"/>
</dbReference>
<protein>
    <submittedName>
        <fullName evidence="3">Helix-turn-helix domain-containing protein</fullName>
    </submittedName>
</protein>
<keyword evidence="1" id="KW-0472">Membrane</keyword>
<dbReference type="PROSITE" id="PS01124">
    <property type="entry name" value="HTH_ARAC_FAMILY_2"/>
    <property type="match status" value="1"/>
</dbReference>
<feature type="domain" description="HTH araC/xylS-type" evidence="2">
    <location>
        <begin position="462"/>
        <end position="564"/>
    </location>
</feature>
<feature type="transmembrane region" description="Helical" evidence="1">
    <location>
        <begin position="380"/>
        <end position="400"/>
    </location>
</feature>
<keyword evidence="1" id="KW-0812">Transmembrane</keyword>
<organism evidence="3 4">
    <name type="scientific">Chryseobacterium tagetis</name>
    <dbReference type="NCBI Taxonomy" id="2801334"/>
    <lineage>
        <taxon>Bacteria</taxon>
        <taxon>Pseudomonadati</taxon>
        <taxon>Bacteroidota</taxon>
        <taxon>Flavobacteriia</taxon>
        <taxon>Flavobacteriales</taxon>
        <taxon>Weeksellaceae</taxon>
        <taxon>Chryseobacterium group</taxon>
        <taxon>Chryseobacterium</taxon>
    </lineage>
</organism>
<dbReference type="RefSeq" id="WP_225689617.1">
    <property type="nucleotide sequence ID" value="NZ_JAERSE020000004.1"/>
</dbReference>
<gene>
    <name evidence="3" type="ORF">JI747_014510</name>
</gene>
<dbReference type="SMART" id="SM00342">
    <property type="entry name" value="HTH_ARAC"/>
    <property type="match status" value="1"/>
</dbReference>
<dbReference type="Proteomes" id="UP000618240">
    <property type="component" value="Unassembled WGS sequence"/>
</dbReference>
<keyword evidence="4" id="KW-1185">Reference proteome</keyword>
<accession>A0ABS8A661</accession>
<evidence type="ECO:0000313" key="3">
    <source>
        <dbReference type="EMBL" id="MCA6068400.1"/>
    </source>
</evidence>
<reference evidence="3 4" key="1">
    <citation type="submission" date="2021-09" db="EMBL/GenBank/DDBJ databases">
        <title>Genome sequencing and assembly of Chryseobacterium sp. RG1.</title>
        <authorList>
            <person name="Chhetri G."/>
        </authorList>
    </citation>
    <scope>NUCLEOTIDE SEQUENCE [LARGE SCALE GENOMIC DNA]</scope>
    <source>
        <strain evidence="3 4">RG1</strain>
    </source>
</reference>
<evidence type="ECO:0000256" key="1">
    <source>
        <dbReference type="SAM" id="Phobius"/>
    </source>
</evidence>
<dbReference type="Gene3D" id="1.25.40.10">
    <property type="entry name" value="Tetratricopeptide repeat domain"/>
    <property type="match status" value="2"/>
</dbReference>
<dbReference type="SMART" id="SM00028">
    <property type="entry name" value="TPR"/>
    <property type="match status" value="4"/>
</dbReference>
<dbReference type="InterPro" id="IPR018060">
    <property type="entry name" value="HTH_AraC"/>
</dbReference>
<evidence type="ECO:0000313" key="4">
    <source>
        <dbReference type="Proteomes" id="UP000618240"/>
    </source>
</evidence>
<comment type="caution">
    <text evidence="3">The sequence shown here is derived from an EMBL/GenBank/DDBJ whole genome shotgun (WGS) entry which is preliminary data.</text>
</comment>
<dbReference type="SUPFAM" id="SSF48452">
    <property type="entry name" value="TPR-like"/>
    <property type="match status" value="2"/>
</dbReference>
<evidence type="ECO:0000259" key="2">
    <source>
        <dbReference type="PROSITE" id="PS01124"/>
    </source>
</evidence>